<name>A0AAD7AT55_9AGAR</name>
<dbReference type="AlphaFoldDB" id="A0AAD7AT55"/>
<protein>
    <submittedName>
        <fullName evidence="1">Uncharacterized protein</fullName>
    </submittedName>
</protein>
<dbReference type="Proteomes" id="UP001218218">
    <property type="component" value="Unassembled WGS sequence"/>
</dbReference>
<sequence>MVLETTYRRLFAYIPPDVLAVKTLQCDPLPPPTAVTAHPDAFFEGTEDLRAFMPSITAHQRVQQGRGLAQMIPDPGVREQLQAFFSAMPEVQERFPEAAA</sequence>
<reference evidence="1" key="1">
    <citation type="submission" date="2023-03" db="EMBL/GenBank/DDBJ databases">
        <title>Massive genome expansion in bonnet fungi (Mycena s.s.) driven by repeated elements and novel gene families across ecological guilds.</title>
        <authorList>
            <consortium name="Lawrence Berkeley National Laboratory"/>
            <person name="Harder C.B."/>
            <person name="Miyauchi S."/>
            <person name="Viragh M."/>
            <person name="Kuo A."/>
            <person name="Thoen E."/>
            <person name="Andreopoulos B."/>
            <person name="Lu D."/>
            <person name="Skrede I."/>
            <person name="Drula E."/>
            <person name="Henrissat B."/>
            <person name="Morin E."/>
            <person name="Kohler A."/>
            <person name="Barry K."/>
            <person name="LaButti K."/>
            <person name="Morin E."/>
            <person name="Salamov A."/>
            <person name="Lipzen A."/>
            <person name="Mereny Z."/>
            <person name="Hegedus B."/>
            <person name="Baldrian P."/>
            <person name="Stursova M."/>
            <person name="Weitz H."/>
            <person name="Taylor A."/>
            <person name="Grigoriev I.V."/>
            <person name="Nagy L.G."/>
            <person name="Martin F."/>
            <person name="Kauserud H."/>
        </authorList>
    </citation>
    <scope>NUCLEOTIDE SEQUENCE</scope>
    <source>
        <strain evidence="1">CBHHK002</strain>
    </source>
</reference>
<gene>
    <name evidence="1" type="ORF">DFH08DRAFT_946479</name>
</gene>
<proteinExistence type="predicted"/>
<keyword evidence="2" id="KW-1185">Reference proteome</keyword>
<evidence type="ECO:0000313" key="2">
    <source>
        <dbReference type="Proteomes" id="UP001218218"/>
    </source>
</evidence>
<accession>A0AAD7AT55</accession>
<evidence type="ECO:0000313" key="1">
    <source>
        <dbReference type="EMBL" id="KAJ7367490.1"/>
    </source>
</evidence>
<dbReference type="EMBL" id="JARIHO010000001">
    <property type="protein sequence ID" value="KAJ7367490.1"/>
    <property type="molecule type" value="Genomic_DNA"/>
</dbReference>
<organism evidence="1 2">
    <name type="scientific">Mycena albidolilacea</name>
    <dbReference type="NCBI Taxonomy" id="1033008"/>
    <lineage>
        <taxon>Eukaryota</taxon>
        <taxon>Fungi</taxon>
        <taxon>Dikarya</taxon>
        <taxon>Basidiomycota</taxon>
        <taxon>Agaricomycotina</taxon>
        <taxon>Agaricomycetes</taxon>
        <taxon>Agaricomycetidae</taxon>
        <taxon>Agaricales</taxon>
        <taxon>Marasmiineae</taxon>
        <taxon>Mycenaceae</taxon>
        <taxon>Mycena</taxon>
    </lineage>
</organism>
<comment type="caution">
    <text evidence="1">The sequence shown here is derived from an EMBL/GenBank/DDBJ whole genome shotgun (WGS) entry which is preliminary data.</text>
</comment>